<evidence type="ECO:0000256" key="10">
    <source>
        <dbReference type="ARBA" id="ARBA00023264"/>
    </source>
</evidence>
<dbReference type="GO" id="GO:0046474">
    <property type="term" value="P:glycerophospholipid biosynthetic process"/>
    <property type="evidence" value="ECO:0007669"/>
    <property type="project" value="TreeGrafter"/>
</dbReference>
<evidence type="ECO:0000256" key="12">
    <source>
        <dbReference type="SAM" id="Phobius"/>
    </source>
</evidence>
<gene>
    <name evidence="13" type="ORF">SAMN04488543_2074</name>
</gene>
<dbReference type="Pfam" id="PF01066">
    <property type="entry name" value="CDP-OH_P_transf"/>
    <property type="match status" value="1"/>
</dbReference>
<feature type="transmembrane region" description="Helical" evidence="12">
    <location>
        <begin position="74"/>
        <end position="93"/>
    </location>
</feature>
<dbReference type="InterPro" id="IPR000462">
    <property type="entry name" value="CDP-OH_P_trans"/>
</dbReference>
<dbReference type="PROSITE" id="PS00379">
    <property type="entry name" value="CDP_ALCOHOL_P_TRANSF"/>
    <property type="match status" value="1"/>
</dbReference>
<dbReference type="Proteomes" id="UP000199092">
    <property type="component" value="Chromosome I"/>
</dbReference>
<evidence type="ECO:0000256" key="8">
    <source>
        <dbReference type="ARBA" id="ARBA00023136"/>
    </source>
</evidence>
<evidence type="ECO:0000313" key="14">
    <source>
        <dbReference type="Proteomes" id="UP000199092"/>
    </source>
</evidence>
<keyword evidence="6 12" id="KW-1133">Transmembrane helix</keyword>
<dbReference type="Gene3D" id="1.20.120.1760">
    <property type="match status" value="1"/>
</dbReference>
<dbReference type="GO" id="GO:0016780">
    <property type="term" value="F:phosphotransferase activity, for other substituted phosphate groups"/>
    <property type="evidence" value="ECO:0007669"/>
    <property type="project" value="InterPro"/>
</dbReference>
<evidence type="ECO:0000256" key="7">
    <source>
        <dbReference type="ARBA" id="ARBA00023098"/>
    </source>
</evidence>
<evidence type="ECO:0000256" key="6">
    <source>
        <dbReference type="ARBA" id="ARBA00022989"/>
    </source>
</evidence>
<evidence type="ECO:0000256" key="11">
    <source>
        <dbReference type="RuleBase" id="RU003750"/>
    </source>
</evidence>
<keyword evidence="10" id="KW-1208">Phospholipid metabolism</keyword>
<keyword evidence="8 12" id="KW-0472">Membrane</keyword>
<feature type="transmembrane region" description="Helical" evidence="12">
    <location>
        <begin position="159"/>
        <end position="180"/>
    </location>
</feature>
<sequence>MVTGDQTGGATRPADDGGLPLPAAGAVGLVGPADGDAPTWDTDRMWTLPNVLSLLRLAGVPLMVWLILGPHHDLLAVVVLAVAGFTDWLDGFLARRWHQTSRVGQMLDPVADRLYILAVVLCLAARAIIPWWLVVLLVARDVMITALVPLLRTRGYSSLPVHFLGKAATFNLLYAFPLILLGADDGLGWAVAGVLGWAFALWGVGLYWWAGLLYLVQTLGLLRDVPARTRAG</sequence>
<name>A0A1H1TQA3_9ACTN</name>
<keyword evidence="3" id="KW-0444">Lipid biosynthesis</keyword>
<keyword evidence="5 12" id="KW-0812">Transmembrane</keyword>
<keyword evidence="14" id="KW-1185">Reference proteome</keyword>
<dbReference type="GO" id="GO:0016020">
    <property type="term" value="C:membrane"/>
    <property type="evidence" value="ECO:0007669"/>
    <property type="project" value="UniProtKB-SubCell"/>
</dbReference>
<keyword evidence="7" id="KW-0443">Lipid metabolism</keyword>
<comment type="similarity">
    <text evidence="2 11">Belongs to the CDP-alcohol phosphatidyltransferase class-I family.</text>
</comment>
<dbReference type="InterPro" id="IPR050324">
    <property type="entry name" value="CDP-alcohol_PTase-I"/>
</dbReference>
<comment type="subcellular location">
    <subcellularLocation>
        <location evidence="1">Membrane</location>
        <topology evidence="1">Multi-pass membrane protein</topology>
    </subcellularLocation>
</comment>
<evidence type="ECO:0000256" key="1">
    <source>
        <dbReference type="ARBA" id="ARBA00004141"/>
    </source>
</evidence>
<evidence type="ECO:0000256" key="3">
    <source>
        <dbReference type="ARBA" id="ARBA00022516"/>
    </source>
</evidence>
<feature type="transmembrane region" description="Helical" evidence="12">
    <location>
        <begin position="51"/>
        <end position="68"/>
    </location>
</feature>
<evidence type="ECO:0000313" key="13">
    <source>
        <dbReference type="EMBL" id="SDS62314.1"/>
    </source>
</evidence>
<feature type="transmembrane region" description="Helical" evidence="12">
    <location>
        <begin position="114"/>
        <end position="139"/>
    </location>
</feature>
<feature type="transmembrane region" description="Helical" evidence="12">
    <location>
        <begin position="187"/>
        <end position="210"/>
    </location>
</feature>
<dbReference type="EMBL" id="LT629749">
    <property type="protein sequence ID" value="SDS62314.1"/>
    <property type="molecule type" value="Genomic_DNA"/>
</dbReference>
<dbReference type="PANTHER" id="PTHR14269:SF62">
    <property type="entry name" value="CDP-DIACYLGLYCEROL--GLYCEROL-3-PHOSPHATE 3-PHOSPHATIDYLTRANSFERASE 1, CHLOROPLASTIC"/>
    <property type="match status" value="1"/>
</dbReference>
<dbReference type="InterPro" id="IPR048254">
    <property type="entry name" value="CDP_ALCOHOL_P_TRANSF_CS"/>
</dbReference>
<proteinExistence type="inferred from homology"/>
<evidence type="ECO:0000256" key="2">
    <source>
        <dbReference type="ARBA" id="ARBA00010441"/>
    </source>
</evidence>
<evidence type="ECO:0000256" key="5">
    <source>
        <dbReference type="ARBA" id="ARBA00022692"/>
    </source>
</evidence>
<keyword evidence="4 11" id="KW-0808">Transferase</keyword>
<dbReference type="PANTHER" id="PTHR14269">
    <property type="entry name" value="CDP-DIACYLGLYCEROL--GLYCEROL-3-PHOSPHATE 3-PHOSPHATIDYLTRANSFERASE-RELATED"/>
    <property type="match status" value="1"/>
</dbReference>
<protein>
    <submittedName>
        <fullName evidence="13">CDP-diacylglycerol-phosphatidylglycerol phosphatidyltransferase</fullName>
    </submittedName>
</protein>
<accession>A0A1H1TQA3</accession>
<keyword evidence="9" id="KW-0594">Phospholipid biosynthesis</keyword>
<dbReference type="STRING" id="546871.SAMN04488543_2074"/>
<dbReference type="AlphaFoldDB" id="A0A1H1TQA3"/>
<evidence type="ECO:0000256" key="9">
    <source>
        <dbReference type="ARBA" id="ARBA00023209"/>
    </source>
</evidence>
<evidence type="ECO:0000256" key="4">
    <source>
        <dbReference type="ARBA" id="ARBA00022679"/>
    </source>
</evidence>
<dbReference type="InterPro" id="IPR043130">
    <property type="entry name" value="CDP-OH_PTrfase_TM_dom"/>
</dbReference>
<reference evidence="13 14" key="1">
    <citation type="submission" date="2016-10" db="EMBL/GenBank/DDBJ databases">
        <authorList>
            <person name="de Groot N.N."/>
        </authorList>
    </citation>
    <scope>NUCLEOTIDE SEQUENCE [LARGE SCALE GENOMIC DNA]</scope>
    <source>
        <strain evidence="13 14">DSM 21741</strain>
    </source>
</reference>
<organism evidence="13 14">
    <name type="scientific">Friedmanniella luteola</name>
    <dbReference type="NCBI Taxonomy" id="546871"/>
    <lineage>
        <taxon>Bacteria</taxon>
        <taxon>Bacillati</taxon>
        <taxon>Actinomycetota</taxon>
        <taxon>Actinomycetes</taxon>
        <taxon>Propionibacteriales</taxon>
        <taxon>Nocardioidaceae</taxon>
        <taxon>Friedmanniella</taxon>
    </lineage>
</organism>